<organism evidence="2 3">
    <name type="scientific">Anaerobacillus alkaliphilus</name>
    <dbReference type="NCBI Taxonomy" id="1548597"/>
    <lineage>
        <taxon>Bacteria</taxon>
        <taxon>Bacillati</taxon>
        <taxon>Bacillota</taxon>
        <taxon>Bacilli</taxon>
        <taxon>Bacillales</taxon>
        <taxon>Bacillaceae</taxon>
        <taxon>Anaerobacillus</taxon>
    </lineage>
</organism>
<comment type="caution">
    <text evidence="2">The sequence shown here is derived from an EMBL/GenBank/DDBJ whole genome shotgun (WGS) entry which is preliminary data.</text>
</comment>
<keyword evidence="1" id="KW-0812">Transmembrane</keyword>
<dbReference type="EMBL" id="QOUX01000046">
    <property type="protein sequence ID" value="RXI98726.1"/>
    <property type="molecule type" value="Genomic_DNA"/>
</dbReference>
<name>A0A4Q0VQE5_9BACI</name>
<feature type="transmembrane region" description="Helical" evidence="1">
    <location>
        <begin position="20"/>
        <end position="42"/>
    </location>
</feature>
<sequence>MVTPKFSALAEALGAGNPEQFLFAFSILYLVVVALTVVVYNLGFARKLPILKTAIVYIALLFGSIFTTLLALRLPVVESLLIATFVLGAYKYRMYKEKKENAAQS</sequence>
<evidence type="ECO:0000313" key="3">
    <source>
        <dbReference type="Proteomes" id="UP000290649"/>
    </source>
</evidence>
<dbReference type="AlphaFoldDB" id="A0A4Q0VQE5"/>
<reference evidence="2 3" key="1">
    <citation type="journal article" date="2019" name="Int. J. Syst. Evol. Microbiol.">
        <title>Anaerobacillus alkaliphilus sp. nov., a novel alkaliphilic and moderately halophilic bacterium.</title>
        <authorList>
            <person name="Borsodi A.K."/>
            <person name="Aszalos J.M."/>
            <person name="Bihari P."/>
            <person name="Nagy I."/>
            <person name="Schumann P."/>
            <person name="Sproer C."/>
            <person name="Kovacs A.L."/>
            <person name="Boka K."/>
            <person name="Dobosy P."/>
            <person name="Ovari M."/>
            <person name="Szili-Kovacs T."/>
            <person name="Toth E."/>
        </authorList>
    </citation>
    <scope>NUCLEOTIDE SEQUENCE [LARGE SCALE GENOMIC DNA]</scope>
    <source>
        <strain evidence="2 3">B16-10</strain>
    </source>
</reference>
<feature type="transmembrane region" description="Helical" evidence="1">
    <location>
        <begin position="49"/>
        <end position="66"/>
    </location>
</feature>
<accession>A0A4Q0VQE5</accession>
<gene>
    <name evidence="2" type="ORF">DS745_17570</name>
</gene>
<evidence type="ECO:0000313" key="2">
    <source>
        <dbReference type="EMBL" id="RXI98726.1"/>
    </source>
</evidence>
<proteinExistence type="predicted"/>
<keyword evidence="1" id="KW-0472">Membrane</keyword>
<dbReference type="InterPro" id="IPR025620">
    <property type="entry name" value="YlaH"/>
</dbReference>
<dbReference type="Proteomes" id="UP000290649">
    <property type="component" value="Unassembled WGS sequence"/>
</dbReference>
<keyword evidence="1" id="KW-1133">Transmembrane helix</keyword>
<dbReference type="Pfam" id="PF14036">
    <property type="entry name" value="YlaH"/>
    <property type="match status" value="1"/>
</dbReference>
<dbReference type="OrthoDB" id="2680377at2"/>
<protein>
    <recommendedName>
        <fullName evidence="4">YlaH-like protein</fullName>
    </recommendedName>
</protein>
<evidence type="ECO:0008006" key="4">
    <source>
        <dbReference type="Google" id="ProtNLM"/>
    </source>
</evidence>
<keyword evidence="3" id="KW-1185">Reference proteome</keyword>
<evidence type="ECO:0000256" key="1">
    <source>
        <dbReference type="SAM" id="Phobius"/>
    </source>
</evidence>